<sequence>MVVQHYLNVFLVVCGCFALLSPLSVWKYCRRGWLRSDYIISTITLFFPLHGVCFIFFLIPGRRSILNSSGSSQLLRSLTELDLRSGKSNIRGAEYNKIRGERAELPFTVCSFFTSPSTHNLQPYT</sequence>
<keyword evidence="1" id="KW-0472">Membrane</keyword>
<gene>
    <name evidence="2" type="ORF">TbgDal_X12110</name>
</gene>
<dbReference type="GeneID" id="23864398"/>
<feature type="transmembrane region" description="Helical" evidence="1">
    <location>
        <begin position="38"/>
        <end position="59"/>
    </location>
</feature>
<keyword evidence="1" id="KW-1133">Transmembrane helix</keyword>
<proteinExistence type="predicted"/>
<protein>
    <submittedName>
        <fullName evidence="2">Uncharacterized protein</fullName>
    </submittedName>
</protein>
<reference evidence="3" key="1">
    <citation type="journal article" date="2010" name="PLoS Negl. Trop. Dis.">
        <title>The genome sequence of Trypanosoma brucei gambiense, causative agent of chronic human african trypanosomiasis.</title>
        <authorList>
            <person name="Jackson A.P."/>
            <person name="Sanders M."/>
            <person name="Berry A."/>
            <person name="McQuillan J."/>
            <person name="Aslett M.A."/>
            <person name="Quail M.A."/>
            <person name="Chukualim B."/>
            <person name="Capewell P."/>
            <person name="MacLeod A."/>
            <person name="Melville S.E."/>
            <person name="Gibson W."/>
            <person name="Barry J.D."/>
            <person name="Berriman M."/>
            <person name="Hertz-Fowler C."/>
        </authorList>
    </citation>
    <scope>NUCLEOTIDE SEQUENCE [LARGE SCALE GENOMIC DNA]</scope>
    <source>
        <strain evidence="3">MHOM/CI/86/DAL972</strain>
    </source>
</reference>
<dbReference type="RefSeq" id="XP_011778380.1">
    <property type="nucleotide sequence ID" value="XM_011780078.1"/>
</dbReference>
<dbReference type="KEGG" id="tbg:TbgDal_X12110"/>
<organism evidence="2 3">
    <name type="scientific">Trypanosoma brucei gambiense (strain MHOM/CI/86/DAL972)</name>
    <dbReference type="NCBI Taxonomy" id="679716"/>
    <lineage>
        <taxon>Eukaryota</taxon>
        <taxon>Discoba</taxon>
        <taxon>Euglenozoa</taxon>
        <taxon>Kinetoplastea</taxon>
        <taxon>Metakinetoplastina</taxon>
        <taxon>Trypanosomatida</taxon>
        <taxon>Trypanosomatidae</taxon>
        <taxon>Trypanosoma</taxon>
    </lineage>
</organism>
<evidence type="ECO:0000313" key="3">
    <source>
        <dbReference type="Proteomes" id="UP000002316"/>
    </source>
</evidence>
<keyword evidence="1" id="KW-0812">Transmembrane</keyword>
<dbReference type="Proteomes" id="UP000002316">
    <property type="component" value="Chromosome 10"/>
</dbReference>
<feature type="transmembrane region" description="Helical" evidence="1">
    <location>
        <begin position="6"/>
        <end position="26"/>
    </location>
</feature>
<evidence type="ECO:0000256" key="1">
    <source>
        <dbReference type="SAM" id="Phobius"/>
    </source>
</evidence>
<evidence type="ECO:0000313" key="2">
    <source>
        <dbReference type="EMBL" id="CBH16116.1"/>
    </source>
</evidence>
<accession>D0A4C2</accession>
<name>D0A4C2_TRYB9</name>
<dbReference type="AlphaFoldDB" id="D0A4C2"/>
<dbReference type="EMBL" id="FN554973">
    <property type="protein sequence ID" value="CBH16116.1"/>
    <property type="molecule type" value="Genomic_DNA"/>
</dbReference>